<gene>
    <name evidence="8" type="ORF">CYMTET_47053</name>
</gene>
<keyword evidence="4 6" id="KW-0472">Membrane</keyword>
<feature type="transmembrane region" description="Helical" evidence="6">
    <location>
        <begin position="74"/>
        <end position="98"/>
    </location>
</feature>
<evidence type="ECO:0000256" key="2">
    <source>
        <dbReference type="ARBA" id="ARBA00022692"/>
    </source>
</evidence>
<keyword evidence="9" id="KW-1185">Reference proteome</keyword>
<feature type="transmembrane region" description="Helical" evidence="6">
    <location>
        <begin position="41"/>
        <end position="62"/>
    </location>
</feature>
<dbReference type="EMBL" id="LGRX02032987">
    <property type="protein sequence ID" value="KAK3243284.1"/>
    <property type="molecule type" value="Genomic_DNA"/>
</dbReference>
<keyword evidence="2 6" id="KW-0812">Transmembrane</keyword>
<dbReference type="PANTHER" id="PTHR11132">
    <property type="entry name" value="SOLUTE CARRIER FAMILY 35"/>
    <property type="match status" value="1"/>
</dbReference>
<comment type="subcellular location">
    <subcellularLocation>
        <location evidence="1">Membrane</location>
        <topology evidence="1">Multi-pass membrane protein</topology>
    </subcellularLocation>
</comment>
<dbReference type="InterPro" id="IPR004853">
    <property type="entry name" value="Sugar_P_trans_dom"/>
</dbReference>
<name>A0AAE0BWD4_9CHLO</name>
<evidence type="ECO:0000256" key="3">
    <source>
        <dbReference type="ARBA" id="ARBA00022989"/>
    </source>
</evidence>
<evidence type="ECO:0000256" key="4">
    <source>
        <dbReference type="ARBA" id="ARBA00023136"/>
    </source>
</evidence>
<evidence type="ECO:0000259" key="7">
    <source>
        <dbReference type="Pfam" id="PF03151"/>
    </source>
</evidence>
<dbReference type="InterPro" id="IPR050186">
    <property type="entry name" value="TPT_transporter"/>
</dbReference>
<feature type="transmembrane region" description="Helical" evidence="6">
    <location>
        <begin position="313"/>
        <end position="332"/>
    </location>
</feature>
<keyword evidence="3 6" id="KW-1133">Transmembrane helix</keyword>
<accession>A0AAE0BWD4</accession>
<organism evidence="8 9">
    <name type="scientific">Cymbomonas tetramitiformis</name>
    <dbReference type="NCBI Taxonomy" id="36881"/>
    <lineage>
        <taxon>Eukaryota</taxon>
        <taxon>Viridiplantae</taxon>
        <taxon>Chlorophyta</taxon>
        <taxon>Pyramimonadophyceae</taxon>
        <taxon>Pyramimonadales</taxon>
        <taxon>Pyramimonadaceae</taxon>
        <taxon>Cymbomonas</taxon>
    </lineage>
</organism>
<evidence type="ECO:0000256" key="5">
    <source>
        <dbReference type="SAM" id="MobiDB-lite"/>
    </source>
</evidence>
<comment type="caution">
    <text evidence="8">The sequence shown here is derived from an EMBL/GenBank/DDBJ whole genome shotgun (WGS) entry which is preliminary data.</text>
</comment>
<evidence type="ECO:0000313" key="9">
    <source>
        <dbReference type="Proteomes" id="UP001190700"/>
    </source>
</evidence>
<dbReference type="Proteomes" id="UP001190700">
    <property type="component" value="Unassembled WGS sequence"/>
</dbReference>
<feature type="transmembrane region" description="Helical" evidence="6">
    <location>
        <begin position="286"/>
        <end position="307"/>
    </location>
</feature>
<protein>
    <submittedName>
        <fullName evidence="8">UDP-xylose transporter</fullName>
    </submittedName>
</protein>
<dbReference type="GO" id="GO:0016020">
    <property type="term" value="C:membrane"/>
    <property type="evidence" value="ECO:0007669"/>
    <property type="project" value="UniProtKB-SubCell"/>
</dbReference>
<feature type="transmembrane region" description="Helical" evidence="6">
    <location>
        <begin position="135"/>
        <end position="156"/>
    </location>
</feature>
<feature type="compositionally biased region" description="Basic and acidic residues" evidence="5">
    <location>
        <begin position="343"/>
        <end position="353"/>
    </location>
</feature>
<feature type="region of interest" description="Disordered" evidence="5">
    <location>
        <begin position="343"/>
        <end position="372"/>
    </location>
</feature>
<evidence type="ECO:0000256" key="1">
    <source>
        <dbReference type="ARBA" id="ARBA00004141"/>
    </source>
</evidence>
<evidence type="ECO:0000256" key="6">
    <source>
        <dbReference type="SAM" id="Phobius"/>
    </source>
</evidence>
<evidence type="ECO:0000313" key="8">
    <source>
        <dbReference type="EMBL" id="KAK3243284.1"/>
    </source>
</evidence>
<feature type="transmembrane region" description="Helical" evidence="6">
    <location>
        <begin position="187"/>
        <end position="209"/>
    </location>
</feature>
<reference evidence="8 9" key="1">
    <citation type="journal article" date="2015" name="Genome Biol. Evol.">
        <title>Comparative Genomics of a Bacterivorous Green Alga Reveals Evolutionary Causalities and Consequences of Phago-Mixotrophic Mode of Nutrition.</title>
        <authorList>
            <person name="Burns J.A."/>
            <person name="Paasch A."/>
            <person name="Narechania A."/>
            <person name="Kim E."/>
        </authorList>
    </citation>
    <scope>NUCLEOTIDE SEQUENCE [LARGE SCALE GENOMIC DNA]</scope>
    <source>
        <strain evidence="8 9">PLY_AMNH</strain>
    </source>
</reference>
<dbReference type="Pfam" id="PF03151">
    <property type="entry name" value="TPT"/>
    <property type="match status" value="1"/>
</dbReference>
<sequence>MGRFRTETKAPQVAREDPWNPNDRDPLDPKERKRLVQVGPFMVELGTLGALSLSVMSSVSIVVCNKYLITNLGFTFATTLTCGHLAATAMFLHCARYLKWFEYKSLELKPLLIFSVLNGSSIGFLNLSLGFNSVGFYQMTKLGIIPFTVILQSLFYNKRFSNPVKATLGLLLLGVGVATVTDLQLNFVGSVLSGFAVVTTCVSQIWTNTMQKKHNIGSTQLLYLSAPYQSLTLFVIGPPLDNMLTGMTILDFEYNNTVIFFIILSCLIAILVNFSTFMVIGKCDAVTYQVLGHLKTCLVLGFGFLVLGNPASWRNISGILIALIGMVAYAHCEQKDAAKAKEQADIESNKDSESAVALRKVPSSPSVRRGES</sequence>
<dbReference type="AlphaFoldDB" id="A0AAE0BWD4"/>
<feature type="transmembrane region" description="Helical" evidence="6">
    <location>
        <begin position="221"/>
        <end position="238"/>
    </location>
</feature>
<feature type="transmembrane region" description="Helical" evidence="6">
    <location>
        <begin position="110"/>
        <end position="129"/>
    </location>
</feature>
<proteinExistence type="predicted"/>
<feature type="region of interest" description="Disordered" evidence="5">
    <location>
        <begin position="1"/>
        <end position="29"/>
    </location>
</feature>
<feature type="domain" description="Sugar phosphate transporter" evidence="7">
    <location>
        <begin position="58"/>
        <end position="329"/>
    </location>
</feature>
<feature type="transmembrane region" description="Helical" evidence="6">
    <location>
        <begin position="163"/>
        <end position="181"/>
    </location>
</feature>
<feature type="transmembrane region" description="Helical" evidence="6">
    <location>
        <begin position="258"/>
        <end position="279"/>
    </location>
</feature>